<dbReference type="Gene3D" id="2.10.25.10">
    <property type="entry name" value="Laminin"/>
    <property type="match status" value="2"/>
</dbReference>
<accession>A0ABM3GYR1</accession>
<gene>
    <name evidence="4" type="primary">LOC125313699</name>
</gene>
<dbReference type="InterPro" id="IPR018097">
    <property type="entry name" value="EGF_Ca-bd_CS"/>
</dbReference>
<dbReference type="SUPFAM" id="SSF57196">
    <property type="entry name" value="EGF/Laminin"/>
    <property type="match status" value="1"/>
</dbReference>
<name>A0ABM3GYR1_9MYRT</name>
<dbReference type="CDD" id="cd00054">
    <property type="entry name" value="EGF_CA"/>
    <property type="match status" value="1"/>
</dbReference>
<keyword evidence="1" id="KW-1015">Disulfide bond</keyword>
<dbReference type="PROSITE" id="PS01187">
    <property type="entry name" value="EGF_CA"/>
    <property type="match status" value="1"/>
</dbReference>
<proteinExistence type="predicted"/>
<protein>
    <submittedName>
        <fullName evidence="4">Wall-associated receptor kinase 2-like</fullName>
    </submittedName>
</protein>
<evidence type="ECO:0000259" key="2">
    <source>
        <dbReference type="Pfam" id="PF07645"/>
    </source>
</evidence>
<dbReference type="InterPro" id="IPR000152">
    <property type="entry name" value="EGF-type_Asp/Asn_hydroxyl_site"/>
</dbReference>
<dbReference type="InterPro" id="IPR049883">
    <property type="entry name" value="NOTCH1_EGF-like"/>
</dbReference>
<evidence type="ECO:0000256" key="1">
    <source>
        <dbReference type="ARBA" id="ARBA00023157"/>
    </source>
</evidence>
<evidence type="ECO:0000313" key="4">
    <source>
        <dbReference type="RefSeq" id="XP_048129492.1"/>
    </source>
</evidence>
<feature type="domain" description="NOTCH1 EGF-like calcium-binding" evidence="2">
    <location>
        <begin position="189"/>
        <end position="224"/>
    </location>
</feature>
<keyword evidence="3" id="KW-1185">Reference proteome</keyword>
<sequence>MELSIKPMHYDRGTYNPYFVSPNLNRLIGQGCSIFTYVSNIVSSVFTGGCFSICEDRTRFGFSLDDHDRKCLGFECCEEAVPPGLNSLSVRMFSINNSSDYWHPRRCSRAFIADKKFPRIKYEDPEVPMVLSWVAGNGTYKPDHRTGNTSFSSDCGVNAHCVIFVRGGYLCQCNTGFEGNPYLPQVCLDVNECNGTKKRCTDIQNSICINTDGGYYCGCQPGYTFA</sequence>
<dbReference type="PROSITE" id="PS00010">
    <property type="entry name" value="ASX_HYDROXYL"/>
    <property type="match status" value="1"/>
</dbReference>
<dbReference type="Proteomes" id="UP000827889">
    <property type="component" value="Chromosome 2"/>
</dbReference>
<dbReference type="GeneID" id="125313699"/>
<evidence type="ECO:0000313" key="3">
    <source>
        <dbReference type="Proteomes" id="UP000827889"/>
    </source>
</evidence>
<reference evidence="4" key="2">
    <citation type="submission" date="2025-08" db="UniProtKB">
        <authorList>
            <consortium name="RefSeq"/>
        </authorList>
    </citation>
    <scope>IDENTIFICATION</scope>
    <source>
        <tissue evidence="4">Leaf</tissue>
    </source>
</reference>
<dbReference type="Pfam" id="PF07645">
    <property type="entry name" value="EGF_CA"/>
    <property type="match status" value="1"/>
</dbReference>
<dbReference type="PANTHER" id="PTHR33491">
    <property type="entry name" value="OSJNBA0016N04.9 PROTEIN"/>
    <property type="match status" value="1"/>
</dbReference>
<reference evidence="3" key="1">
    <citation type="submission" date="2025-05" db="UniProtKB">
        <authorList>
            <consortium name="RefSeq"/>
        </authorList>
    </citation>
    <scope>NUCLEOTIDE SEQUENCE [LARGE SCALE GENOMIC DNA]</scope>
</reference>
<dbReference type="RefSeq" id="XP_048129492.1">
    <property type="nucleotide sequence ID" value="XM_048273535.1"/>
</dbReference>
<organism evidence="3 4">
    <name type="scientific">Rhodamnia argentea</name>
    <dbReference type="NCBI Taxonomy" id="178133"/>
    <lineage>
        <taxon>Eukaryota</taxon>
        <taxon>Viridiplantae</taxon>
        <taxon>Streptophyta</taxon>
        <taxon>Embryophyta</taxon>
        <taxon>Tracheophyta</taxon>
        <taxon>Spermatophyta</taxon>
        <taxon>Magnoliopsida</taxon>
        <taxon>eudicotyledons</taxon>
        <taxon>Gunneridae</taxon>
        <taxon>Pentapetalae</taxon>
        <taxon>rosids</taxon>
        <taxon>malvids</taxon>
        <taxon>Myrtales</taxon>
        <taxon>Myrtaceae</taxon>
        <taxon>Myrtoideae</taxon>
        <taxon>Myrteae</taxon>
        <taxon>Australasian group</taxon>
        <taxon>Rhodamnia</taxon>
    </lineage>
</organism>